<protein>
    <recommendedName>
        <fullName evidence="2">Dimethylmenaquinone methyltransferase</fullName>
    </recommendedName>
</protein>
<dbReference type="PANTHER" id="PTHR33254:SF4">
    <property type="entry name" value="4-HYDROXY-4-METHYL-2-OXOGLUTARATE ALDOLASE 3-RELATED"/>
    <property type="match status" value="1"/>
</dbReference>
<dbReference type="InterPro" id="IPR005493">
    <property type="entry name" value="RraA/RraA-like"/>
</dbReference>
<sequence length="146" mass="15749">MLDLMEKDDIFVCDLGGQQVSHMGGLASLAMKLRGVAGMVVDGGVRDVEHIISEGFPTYTRHTCATSGKFRVKILANNIPVEIGSVRVYPGDIVVADDTSVAVVPADKAKEVLQECQRREELETPFVAELKKGSTFLGASRKLGIM</sequence>
<dbReference type="EMBL" id="BART01012876">
    <property type="protein sequence ID" value="GAG86445.1"/>
    <property type="molecule type" value="Genomic_DNA"/>
</dbReference>
<dbReference type="Pfam" id="PF03737">
    <property type="entry name" value="RraA-like"/>
    <property type="match status" value="1"/>
</dbReference>
<organism evidence="1">
    <name type="scientific">marine sediment metagenome</name>
    <dbReference type="NCBI Taxonomy" id="412755"/>
    <lineage>
        <taxon>unclassified sequences</taxon>
        <taxon>metagenomes</taxon>
        <taxon>ecological metagenomes</taxon>
    </lineage>
</organism>
<dbReference type="CDD" id="cd16841">
    <property type="entry name" value="RraA_family"/>
    <property type="match status" value="1"/>
</dbReference>
<dbReference type="SUPFAM" id="SSF89562">
    <property type="entry name" value="RraA-like"/>
    <property type="match status" value="1"/>
</dbReference>
<dbReference type="InterPro" id="IPR036704">
    <property type="entry name" value="RraA/RraA-like_sf"/>
</dbReference>
<evidence type="ECO:0008006" key="2">
    <source>
        <dbReference type="Google" id="ProtNLM"/>
    </source>
</evidence>
<name>X1AUV5_9ZZZZ</name>
<proteinExistence type="predicted"/>
<dbReference type="PANTHER" id="PTHR33254">
    <property type="entry name" value="4-HYDROXY-4-METHYL-2-OXOGLUTARATE ALDOLASE 3-RELATED"/>
    <property type="match status" value="1"/>
</dbReference>
<evidence type="ECO:0000313" key="1">
    <source>
        <dbReference type="EMBL" id="GAG86445.1"/>
    </source>
</evidence>
<reference evidence="1" key="1">
    <citation type="journal article" date="2014" name="Front. Microbiol.">
        <title>High frequency of phylogenetically diverse reductive dehalogenase-homologous genes in deep subseafloor sedimentary metagenomes.</title>
        <authorList>
            <person name="Kawai M."/>
            <person name="Futagami T."/>
            <person name="Toyoda A."/>
            <person name="Takaki Y."/>
            <person name="Nishi S."/>
            <person name="Hori S."/>
            <person name="Arai W."/>
            <person name="Tsubouchi T."/>
            <person name="Morono Y."/>
            <person name="Uchiyama I."/>
            <person name="Ito T."/>
            <person name="Fujiyama A."/>
            <person name="Inagaki F."/>
            <person name="Takami H."/>
        </authorList>
    </citation>
    <scope>NUCLEOTIDE SEQUENCE</scope>
    <source>
        <strain evidence="1">Expedition CK06-06</strain>
    </source>
</reference>
<accession>X1AUV5</accession>
<dbReference type="Gene3D" id="3.50.30.40">
    <property type="entry name" value="Ribonuclease E inhibitor RraA/RraA-like"/>
    <property type="match status" value="1"/>
</dbReference>
<comment type="caution">
    <text evidence="1">The sequence shown here is derived from an EMBL/GenBank/DDBJ whole genome shotgun (WGS) entry which is preliminary data.</text>
</comment>
<dbReference type="AlphaFoldDB" id="X1AUV5"/>
<gene>
    <name evidence="1" type="ORF">S01H4_26630</name>
</gene>